<dbReference type="AlphaFoldDB" id="A0A016WI86"/>
<evidence type="ECO:0000313" key="3">
    <source>
        <dbReference type="Proteomes" id="UP000024635"/>
    </source>
</evidence>
<comment type="caution">
    <text evidence="2">The sequence shown here is derived from an EMBL/GenBank/DDBJ whole genome shotgun (WGS) entry which is preliminary data.</text>
</comment>
<evidence type="ECO:0000256" key="1">
    <source>
        <dbReference type="SAM" id="MobiDB-lite"/>
    </source>
</evidence>
<dbReference type="Proteomes" id="UP000024635">
    <property type="component" value="Unassembled WGS sequence"/>
</dbReference>
<accession>A0A016WI86</accession>
<gene>
    <name evidence="2" type="primary">Acey_s0662.g1294</name>
    <name evidence="2" type="ORF">Y032_0662g1294</name>
</gene>
<dbReference type="EMBL" id="JARK01000262">
    <property type="protein sequence ID" value="EYC39336.1"/>
    <property type="molecule type" value="Genomic_DNA"/>
</dbReference>
<organism evidence="2 3">
    <name type="scientific">Ancylostoma ceylanicum</name>
    <dbReference type="NCBI Taxonomy" id="53326"/>
    <lineage>
        <taxon>Eukaryota</taxon>
        <taxon>Metazoa</taxon>
        <taxon>Ecdysozoa</taxon>
        <taxon>Nematoda</taxon>
        <taxon>Chromadorea</taxon>
        <taxon>Rhabditida</taxon>
        <taxon>Rhabditina</taxon>
        <taxon>Rhabditomorpha</taxon>
        <taxon>Strongyloidea</taxon>
        <taxon>Ancylostomatidae</taxon>
        <taxon>Ancylostomatinae</taxon>
        <taxon>Ancylostoma</taxon>
    </lineage>
</organism>
<protein>
    <submittedName>
        <fullName evidence="2">Uncharacterized protein</fullName>
    </submittedName>
</protein>
<feature type="region of interest" description="Disordered" evidence="1">
    <location>
        <begin position="1"/>
        <end position="22"/>
    </location>
</feature>
<proteinExistence type="predicted"/>
<keyword evidence="3" id="KW-1185">Reference proteome</keyword>
<evidence type="ECO:0000313" key="2">
    <source>
        <dbReference type="EMBL" id="EYC39336.1"/>
    </source>
</evidence>
<reference evidence="3" key="1">
    <citation type="journal article" date="2015" name="Nat. Genet.">
        <title>The genome and transcriptome of the zoonotic hookworm Ancylostoma ceylanicum identify infection-specific gene families.</title>
        <authorList>
            <person name="Schwarz E.M."/>
            <person name="Hu Y."/>
            <person name="Antoshechkin I."/>
            <person name="Miller M.M."/>
            <person name="Sternberg P.W."/>
            <person name="Aroian R.V."/>
        </authorList>
    </citation>
    <scope>NUCLEOTIDE SEQUENCE</scope>
    <source>
        <strain evidence="3">HY135</strain>
    </source>
</reference>
<name>A0A016WI86_9BILA</name>
<sequence>MIRLKHYNTIKGSTSRNPRLGAEGFVAGRKHTPRWSTLPRLPNMIKRAFISRLFHAISSPPMSLPSRKTQKFGDISKARISAGAVFKKKKRKWK</sequence>